<sequence length="161" mass="18170">MAQWLKVLCDLHHRIMHEVSMLMVPSCTQHSASQPSLRHRGLKNIRPQARVERTGVLPIPGARVTATPWRPPLCYHSFFDVTYRLCRQPNRRVCFGKQTSVSNPVKSCRNRRYFGIFLNGEDGGMVDVGFFCSISCSLKKLVSVITFPMSSDEVGATVIAF</sequence>
<proteinExistence type="predicted"/>
<evidence type="ECO:0000313" key="2">
    <source>
        <dbReference type="Proteomes" id="UP001196413"/>
    </source>
</evidence>
<dbReference type="EMBL" id="JAHQIW010007400">
    <property type="protein sequence ID" value="KAJ1374111.1"/>
    <property type="molecule type" value="Genomic_DNA"/>
</dbReference>
<reference evidence="1" key="1">
    <citation type="submission" date="2021-06" db="EMBL/GenBank/DDBJ databases">
        <title>Parelaphostrongylus tenuis whole genome reference sequence.</title>
        <authorList>
            <person name="Garwood T.J."/>
            <person name="Larsen P.A."/>
            <person name="Fountain-Jones N.M."/>
            <person name="Garbe J.R."/>
            <person name="Macchietto M.G."/>
            <person name="Kania S.A."/>
            <person name="Gerhold R.W."/>
            <person name="Richards J.E."/>
            <person name="Wolf T.M."/>
        </authorList>
    </citation>
    <scope>NUCLEOTIDE SEQUENCE</scope>
    <source>
        <strain evidence="1">MNPRO001-30</strain>
        <tissue evidence="1">Meninges</tissue>
    </source>
</reference>
<dbReference type="Proteomes" id="UP001196413">
    <property type="component" value="Unassembled WGS sequence"/>
</dbReference>
<keyword evidence="2" id="KW-1185">Reference proteome</keyword>
<gene>
    <name evidence="1" type="ORF">KIN20_036714</name>
</gene>
<dbReference type="AlphaFoldDB" id="A0AAD5RDS8"/>
<organism evidence="1 2">
    <name type="scientific">Parelaphostrongylus tenuis</name>
    <name type="common">Meningeal worm</name>
    <dbReference type="NCBI Taxonomy" id="148309"/>
    <lineage>
        <taxon>Eukaryota</taxon>
        <taxon>Metazoa</taxon>
        <taxon>Ecdysozoa</taxon>
        <taxon>Nematoda</taxon>
        <taxon>Chromadorea</taxon>
        <taxon>Rhabditida</taxon>
        <taxon>Rhabditina</taxon>
        <taxon>Rhabditomorpha</taxon>
        <taxon>Strongyloidea</taxon>
        <taxon>Metastrongylidae</taxon>
        <taxon>Parelaphostrongylus</taxon>
    </lineage>
</organism>
<name>A0AAD5RDS8_PARTN</name>
<comment type="caution">
    <text evidence="1">The sequence shown here is derived from an EMBL/GenBank/DDBJ whole genome shotgun (WGS) entry which is preliminary data.</text>
</comment>
<accession>A0AAD5RDS8</accession>
<evidence type="ECO:0000313" key="1">
    <source>
        <dbReference type="EMBL" id="KAJ1374111.1"/>
    </source>
</evidence>
<protein>
    <submittedName>
        <fullName evidence="1">Uncharacterized protein</fullName>
    </submittedName>
</protein>